<dbReference type="RefSeq" id="WP_196283490.1">
    <property type="nucleotide sequence ID" value="NZ_JADQDQ010000009.1"/>
</dbReference>
<dbReference type="Proteomes" id="UP000597617">
    <property type="component" value="Unassembled WGS sequence"/>
</dbReference>
<sequence>MKKAFLAAALALAVAGSWAFAPNENQPGTYMQLDAYNVDGRGTLIITAADGKVNMIQVKEADAPLGRSKTLLKLNELRHDGWQVVQMTDRNTPSTTNGNYYNNTFSETYLLEKR</sequence>
<evidence type="ECO:0000313" key="3">
    <source>
        <dbReference type="Proteomes" id="UP000597617"/>
    </source>
</evidence>
<proteinExistence type="predicted"/>
<evidence type="ECO:0000313" key="2">
    <source>
        <dbReference type="EMBL" id="MBF9239141.1"/>
    </source>
</evidence>
<reference evidence="2 3" key="1">
    <citation type="submission" date="2020-11" db="EMBL/GenBank/DDBJ databases">
        <authorList>
            <person name="Kim M.K."/>
        </authorList>
    </citation>
    <scope>NUCLEOTIDE SEQUENCE [LARGE SCALE GENOMIC DNA]</scope>
    <source>
        <strain evidence="2 3">BT683</strain>
    </source>
</reference>
<evidence type="ECO:0000256" key="1">
    <source>
        <dbReference type="SAM" id="SignalP"/>
    </source>
</evidence>
<keyword evidence="3" id="KW-1185">Reference proteome</keyword>
<dbReference type="EMBL" id="JADQDQ010000009">
    <property type="protein sequence ID" value="MBF9239141.1"/>
    <property type="molecule type" value="Genomic_DNA"/>
</dbReference>
<feature type="chain" id="PRO_5046423605" evidence="1">
    <location>
        <begin position="22"/>
        <end position="114"/>
    </location>
</feature>
<feature type="signal peptide" evidence="1">
    <location>
        <begin position="1"/>
        <end position="21"/>
    </location>
</feature>
<keyword evidence="1" id="KW-0732">Signal</keyword>
<accession>A0ABS0ILC6</accession>
<name>A0ABS0ILC6_9BACT</name>
<protein>
    <submittedName>
        <fullName evidence="2">Uncharacterized protein</fullName>
    </submittedName>
</protein>
<organism evidence="2 3">
    <name type="scientific">Hymenobacter jeongseonensis</name>
    <dbReference type="NCBI Taxonomy" id="2791027"/>
    <lineage>
        <taxon>Bacteria</taxon>
        <taxon>Pseudomonadati</taxon>
        <taxon>Bacteroidota</taxon>
        <taxon>Cytophagia</taxon>
        <taxon>Cytophagales</taxon>
        <taxon>Hymenobacteraceae</taxon>
        <taxon>Hymenobacter</taxon>
    </lineage>
</organism>
<comment type="caution">
    <text evidence="2">The sequence shown here is derived from an EMBL/GenBank/DDBJ whole genome shotgun (WGS) entry which is preliminary data.</text>
</comment>
<gene>
    <name evidence="2" type="ORF">I2I05_17185</name>
</gene>